<evidence type="ECO:0000259" key="2">
    <source>
        <dbReference type="Pfam" id="PF13635"/>
    </source>
</evidence>
<sequence>MIKRTTYLNRLSAFKDNEQIKVITGVRRCGKSILMQQYRDYLLSQGIAPANIIYLNFEDFELQQIRTEAQLHDLLGRTLKRDVRQYLLLDEVQFVTNWQRVINGVRVSFNCDIVLTGSNAMMLSGELATLLSGRYVQIPIYPLSFDEFLTAKAIAPDTPNLDNAFNEYSQYGGFPTVVLAAANIKDAILSGIYDSILLKDVAMRANVRDISVLQTLVGFLADNVGQLINPNKIANTLTSAGQKTNVHTIERYLKLLSDAFLFYRVQQYDLRGRNYLRSTGKYFVVDNGLRRTAISQRQGNFSNQLENIVFIELKRRGYTIDIGKIDTAEIDFIARKADDILYVQVTYELPHNNHETDNLLQIPDNYRKIVITQRHYEFSEIAGIPIININDWLLETPK</sequence>
<dbReference type="EMBL" id="JBHSSL010000018">
    <property type="protein sequence ID" value="MFC6169409.1"/>
    <property type="molecule type" value="Genomic_DNA"/>
</dbReference>
<dbReference type="InterPro" id="IPR025420">
    <property type="entry name" value="DUF4143"/>
</dbReference>
<dbReference type="InterPro" id="IPR041682">
    <property type="entry name" value="AAA_14"/>
</dbReference>
<dbReference type="Proteomes" id="UP001596289">
    <property type="component" value="Unassembled WGS sequence"/>
</dbReference>
<keyword evidence="4" id="KW-1185">Reference proteome</keyword>
<reference evidence="4" key="1">
    <citation type="journal article" date="2019" name="Int. J. Syst. Evol. Microbiol.">
        <title>The Global Catalogue of Microorganisms (GCM) 10K type strain sequencing project: providing services to taxonomists for standard genome sequencing and annotation.</title>
        <authorList>
            <consortium name="The Broad Institute Genomics Platform"/>
            <consortium name="The Broad Institute Genome Sequencing Center for Infectious Disease"/>
            <person name="Wu L."/>
            <person name="Ma J."/>
        </authorList>
    </citation>
    <scope>NUCLEOTIDE SEQUENCE [LARGE SCALE GENOMIC DNA]</scope>
    <source>
        <strain evidence="4">CCM 8904</strain>
    </source>
</reference>
<organism evidence="3 4">
    <name type="scientific">Loigolactobacillus jiayinensis</name>
    <dbReference type="NCBI Taxonomy" id="2486016"/>
    <lineage>
        <taxon>Bacteria</taxon>
        <taxon>Bacillati</taxon>
        <taxon>Bacillota</taxon>
        <taxon>Bacilli</taxon>
        <taxon>Lactobacillales</taxon>
        <taxon>Lactobacillaceae</taxon>
        <taxon>Loigolactobacillus</taxon>
    </lineage>
</organism>
<protein>
    <submittedName>
        <fullName evidence="3">ATP-binding protein</fullName>
    </submittedName>
</protein>
<accession>A0ABW1RC59</accession>
<dbReference type="RefSeq" id="WP_125551318.1">
    <property type="nucleotide sequence ID" value="NZ_JBHSSL010000018.1"/>
</dbReference>
<dbReference type="Gene3D" id="3.40.50.300">
    <property type="entry name" value="P-loop containing nucleotide triphosphate hydrolases"/>
    <property type="match status" value="1"/>
</dbReference>
<name>A0ABW1RC59_9LACO</name>
<dbReference type="Pfam" id="PF13173">
    <property type="entry name" value="AAA_14"/>
    <property type="match status" value="1"/>
</dbReference>
<dbReference type="InterPro" id="IPR027417">
    <property type="entry name" value="P-loop_NTPase"/>
</dbReference>
<dbReference type="GO" id="GO:0005524">
    <property type="term" value="F:ATP binding"/>
    <property type="evidence" value="ECO:0007669"/>
    <property type="project" value="UniProtKB-KW"/>
</dbReference>
<keyword evidence="3" id="KW-0067">ATP-binding</keyword>
<dbReference type="Pfam" id="PF13635">
    <property type="entry name" value="DUF4143"/>
    <property type="match status" value="1"/>
</dbReference>
<keyword evidence="3" id="KW-0547">Nucleotide-binding</keyword>
<gene>
    <name evidence="3" type="ORF">ACFQGP_02310</name>
</gene>
<comment type="caution">
    <text evidence="3">The sequence shown here is derived from an EMBL/GenBank/DDBJ whole genome shotgun (WGS) entry which is preliminary data.</text>
</comment>
<feature type="domain" description="DUF4143" evidence="2">
    <location>
        <begin position="199"/>
        <end position="347"/>
    </location>
</feature>
<dbReference type="PANTHER" id="PTHR33295">
    <property type="entry name" value="ATPASE"/>
    <property type="match status" value="1"/>
</dbReference>
<dbReference type="PANTHER" id="PTHR33295:SF20">
    <property type="entry name" value="ATPASE"/>
    <property type="match status" value="1"/>
</dbReference>
<evidence type="ECO:0000313" key="4">
    <source>
        <dbReference type="Proteomes" id="UP001596289"/>
    </source>
</evidence>
<feature type="domain" description="AAA" evidence="1">
    <location>
        <begin position="18"/>
        <end position="149"/>
    </location>
</feature>
<proteinExistence type="predicted"/>
<dbReference type="SUPFAM" id="SSF52540">
    <property type="entry name" value="P-loop containing nucleoside triphosphate hydrolases"/>
    <property type="match status" value="1"/>
</dbReference>
<evidence type="ECO:0000259" key="1">
    <source>
        <dbReference type="Pfam" id="PF13173"/>
    </source>
</evidence>
<evidence type="ECO:0000313" key="3">
    <source>
        <dbReference type="EMBL" id="MFC6169409.1"/>
    </source>
</evidence>